<evidence type="ECO:0008006" key="4">
    <source>
        <dbReference type="Google" id="ProtNLM"/>
    </source>
</evidence>
<protein>
    <recommendedName>
        <fullName evidence="4">Small secreted protein</fullName>
    </recommendedName>
</protein>
<name>W9CEG8_SCLBF</name>
<dbReference type="HOGENOM" id="CLU_1316085_0_0_1"/>
<proteinExistence type="predicted"/>
<keyword evidence="1" id="KW-0732">Signal</keyword>
<feature type="signal peptide" evidence="1">
    <location>
        <begin position="1"/>
        <end position="23"/>
    </location>
</feature>
<feature type="chain" id="PRO_5004920373" description="Small secreted protein" evidence="1">
    <location>
        <begin position="24"/>
        <end position="209"/>
    </location>
</feature>
<evidence type="ECO:0000313" key="3">
    <source>
        <dbReference type="Proteomes" id="UP000019487"/>
    </source>
</evidence>
<evidence type="ECO:0000256" key="1">
    <source>
        <dbReference type="SAM" id="SignalP"/>
    </source>
</evidence>
<dbReference type="AlphaFoldDB" id="W9CEG8"/>
<keyword evidence="3" id="KW-1185">Reference proteome</keyword>
<gene>
    <name evidence="2" type="ORF">SBOR_5390</name>
</gene>
<dbReference type="OrthoDB" id="2117996at2759"/>
<evidence type="ECO:0000313" key="2">
    <source>
        <dbReference type="EMBL" id="ESZ94256.1"/>
    </source>
</evidence>
<accession>W9CEG8</accession>
<dbReference type="EMBL" id="AYSA01000259">
    <property type="protein sequence ID" value="ESZ94256.1"/>
    <property type="molecule type" value="Genomic_DNA"/>
</dbReference>
<dbReference type="Proteomes" id="UP000019487">
    <property type="component" value="Unassembled WGS sequence"/>
</dbReference>
<comment type="caution">
    <text evidence="2">The sequence shown here is derived from an EMBL/GenBank/DDBJ whole genome shotgun (WGS) entry which is preliminary data.</text>
</comment>
<reference evidence="2 3" key="1">
    <citation type="journal article" date="2014" name="Genome Announc.">
        <title>Draft genome sequence of Sclerotinia borealis, a psychrophilic plant pathogenic fungus.</title>
        <authorList>
            <person name="Mardanov A.V."/>
            <person name="Beletsky A.V."/>
            <person name="Kadnikov V.V."/>
            <person name="Ignatov A.N."/>
            <person name="Ravin N.V."/>
        </authorList>
    </citation>
    <scope>NUCLEOTIDE SEQUENCE [LARGE SCALE GENOMIC DNA]</scope>
    <source>
        <strain evidence="3">F-4157</strain>
    </source>
</reference>
<sequence length="209" mass="22241">MLKTIKIVLLIIFCNIFFLTASSSSLYDSHASEGAPHNPRIIKHGTYDPFEDIFGRATTRVKATTVSQSVSNWIEDVDTVNSFLNVALALPLGPALKSGASKALAFAQDEPVNNKFLGAIPGLDAQGKAAAGTLDKVFGDVLVQLKNVVDKPLSLPVAAKAVGRINVNRCKNVLPSAETLWKSAALAMNISTATWPPKANRENACPGKN</sequence>
<organism evidence="2 3">
    <name type="scientific">Sclerotinia borealis (strain F-4128)</name>
    <dbReference type="NCBI Taxonomy" id="1432307"/>
    <lineage>
        <taxon>Eukaryota</taxon>
        <taxon>Fungi</taxon>
        <taxon>Dikarya</taxon>
        <taxon>Ascomycota</taxon>
        <taxon>Pezizomycotina</taxon>
        <taxon>Leotiomycetes</taxon>
        <taxon>Helotiales</taxon>
        <taxon>Sclerotiniaceae</taxon>
        <taxon>Sclerotinia</taxon>
    </lineage>
</organism>